<protein>
    <submittedName>
        <fullName evidence="1">Putative inner membrane protein</fullName>
    </submittedName>
</protein>
<reference evidence="1 2" key="1">
    <citation type="submission" date="2018-06" db="EMBL/GenBank/DDBJ databases">
        <authorList>
            <consortium name="Pathogen Informatics"/>
            <person name="Doyle S."/>
        </authorList>
    </citation>
    <scope>NUCLEOTIDE SEQUENCE [LARGE SCALE GENOMIC DNA]</scope>
    <source>
        <strain evidence="1 2">NCTC7303</strain>
    </source>
</reference>
<dbReference type="EMBL" id="UGXC01000002">
    <property type="protein sequence ID" value="SUG30082.1"/>
    <property type="molecule type" value="Genomic_DNA"/>
</dbReference>
<dbReference type="AlphaFoldDB" id="A0A379SKD8"/>
<gene>
    <name evidence="1" type="primary">SBOV22071</name>
    <name evidence="1" type="ORF">NCTC7303_02289</name>
</gene>
<evidence type="ECO:0000313" key="2">
    <source>
        <dbReference type="Proteomes" id="UP000255443"/>
    </source>
</evidence>
<proteinExistence type="predicted"/>
<name>A0A379SKD8_SALER</name>
<evidence type="ECO:0000313" key="1">
    <source>
        <dbReference type="EMBL" id="SUG30082.1"/>
    </source>
</evidence>
<accession>A0A379SKD8</accession>
<sequence>MAFAPRYNPVHIPIIPILATPIDAPKTVKAVLYAAPLLTLATAAEHTPPKTPAADAEVPRHIKHLGLLP</sequence>
<dbReference type="Proteomes" id="UP000255443">
    <property type="component" value="Unassembled WGS sequence"/>
</dbReference>
<organism evidence="1 2">
    <name type="scientific">Salmonella enterica subsp. arizonae</name>
    <dbReference type="NCBI Taxonomy" id="59203"/>
    <lineage>
        <taxon>Bacteria</taxon>
        <taxon>Pseudomonadati</taxon>
        <taxon>Pseudomonadota</taxon>
        <taxon>Gammaproteobacteria</taxon>
        <taxon>Enterobacterales</taxon>
        <taxon>Enterobacteriaceae</taxon>
        <taxon>Salmonella</taxon>
    </lineage>
</organism>